<name>A0AAD3DPH8_9CHLO</name>
<comment type="caution">
    <text evidence="2">The sequence shown here is derived from an EMBL/GenBank/DDBJ whole genome shotgun (WGS) entry which is preliminary data.</text>
</comment>
<feature type="region of interest" description="Disordered" evidence="1">
    <location>
        <begin position="101"/>
        <end position="127"/>
    </location>
</feature>
<dbReference type="EMBL" id="BMAR01000010">
    <property type="protein sequence ID" value="GFR45656.1"/>
    <property type="molecule type" value="Genomic_DNA"/>
</dbReference>
<sequence>MSQRTSWIETLDSLPGLTLEEKARARVLILARPPEDRPLFFEGNFADVLATIRALLKEPSVAASMPVAGATRAAPAPALTRRADSSSSTAVAKARTAMWAENSVPNGSTTTSVARRPRSAAPNPAFGGLTRPYPSPCGAALVIRAAARSAARRGNYTTTVAPNGLTTSLNSWLDAAMSQQHIPSVTGVAKRLTALTEEASAAFFFKPGDIFFQVEQSINPNGGNPIIRRETVFAMIIAVMKNFTSLAVKIRAVDLEGRPVRSAMTASAFFRSYVVPDPRDNLDSLLDQIAVGDIEIEECMQWRRKPKDWPKWDGSPKDFWYGYMNAEEAAAALAATAASVGATAGAAAPPALSSAPSLVRGA</sequence>
<evidence type="ECO:0000256" key="1">
    <source>
        <dbReference type="SAM" id="MobiDB-lite"/>
    </source>
</evidence>
<organism evidence="2 3">
    <name type="scientific">Astrephomene gubernaculifera</name>
    <dbReference type="NCBI Taxonomy" id="47775"/>
    <lineage>
        <taxon>Eukaryota</taxon>
        <taxon>Viridiplantae</taxon>
        <taxon>Chlorophyta</taxon>
        <taxon>core chlorophytes</taxon>
        <taxon>Chlorophyceae</taxon>
        <taxon>CS clade</taxon>
        <taxon>Chlamydomonadales</taxon>
        <taxon>Astrephomenaceae</taxon>
        <taxon>Astrephomene</taxon>
    </lineage>
</organism>
<dbReference type="AlphaFoldDB" id="A0AAD3DPH8"/>
<protein>
    <submittedName>
        <fullName evidence="2">Uncharacterized protein</fullName>
    </submittedName>
</protein>
<feature type="compositionally biased region" description="Low complexity" evidence="1">
    <location>
        <begin position="108"/>
        <end position="124"/>
    </location>
</feature>
<evidence type="ECO:0000313" key="3">
    <source>
        <dbReference type="Proteomes" id="UP001054857"/>
    </source>
</evidence>
<feature type="non-terminal residue" evidence="2">
    <location>
        <position position="1"/>
    </location>
</feature>
<dbReference type="Proteomes" id="UP001054857">
    <property type="component" value="Unassembled WGS sequence"/>
</dbReference>
<gene>
    <name evidence="2" type="ORF">Agub_g7067</name>
</gene>
<accession>A0AAD3DPH8</accession>
<proteinExistence type="predicted"/>
<keyword evidence="3" id="KW-1185">Reference proteome</keyword>
<reference evidence="2 3" key="1">
    <citation type="journal article" date="2021" name="Sci. Rep.">
        <title>Genome sequencing of the multicellular alga Astrephomene provides insights into convergent evolution of germ-soma differentiation.</title>
        <authorList>
            <person name="Yamashita S."/>
            <person name="Yamamoto K."/>
            <person name="Matsuzaki R."/>
            <person name="Suzuki S."/>
            <person name="Yamaguchi H."/>
            <person name="Hirooka S."/>
            <person name="Minakuchi Y."/>
            <person name="Miyagishima S."/>
            <person name="Kawachi M."/>
            <person name="Toyoda A."/>
            <person name="Nozaki H."/>
        </authorList>
    </citation>
    <scope>NUCLEOTIDE SEQUENCE [LARGE SCALE GENOMIC DNA]</scope>
    <source>
        <strain evidence="2 3">NIES-4017</strain>
    </source>
</reference>
<evidence type="ECO:0000313" key="2">
    <source>
        <dbReference type="EMBL" id="GFR45656.1"/>
    </source>
</evidence>